<dbReference type="InterPro" id="IPR029044">
    <property type="entry name" value="Nucleotide-diphossugar_trans"/>
</dbReference>
<dbReference type="PANTHER" id="PTHR22916:SF3">
    <property type="entry name" value="UDP-GLCNAC:BETAGAL BETA-1,3-N-ACETYLGLUCOSAMINYLTRANSFERASE-LIKE PROTEIN 1"/>
    <property type="match status" value="1"/>
</dbReference>
<protein>
    <submittedName>
        <fullName evidence="3">Glycosyl transferase family 2</fullName>
    </submittedName>
</protein>
<feature type="domain" description="Glycosyltransferase 2-like" evidence="2">
    <location>
        <begin position="53"/>
        <end position="167"/>
    </location>
</feature>
<gene>
    <name evidence="3" type="ORF">CK240_00830</name>
</gene>
<dbReference type="EMBL" id="NSJZ01000001">
    <property type="protein sequence ID" value="PAU98722.1"/>
    <property type="molecule type" value="Genomic_DNA"/>
</dbReference>
<keyword evidence="3" id="KW-0808">Transferase</keyword>
<evidence type="ECO:0000313" key="4">
    <source>
        <dbReference type="Proteomes" id="UP000218023"/>
    </source>
</evidence>
<feature type="compositionally biased region" description="Basic residues" evidence="1">
    <location>
        <begin position="10"/>
        <end position="26"/>
    </location>
</feature>
<dbReference type="PANTHER" id="PTHR22916">
    <property type="entry name" value="GLYCOSYLTRANSFERASE"/>
    <property type="match status" value="1"/>
</dbReference>
<dbReference type="InterPro" id="IPR001173">
    <property type="entry name" value="Glyco_trans_2-like"/>
</dbReference>
<evidence type="ECO:0000313" key="3">
    <source>
        <dbReference type="EMBL" id="PAU98722.1"/>
    </source>
</evidence>
<dbReference type="Gene3D" id="3.90.550.10">
    <property type="entry name" value="Spore Coat Polysaccharide Biosynthesis Protein SpsA, Chain A"/>
    <property type="match status" value="1"/>
</dbReference>
<sequence length="358" mass="39236">MPHTAEDRARCRRRRWPPDRSRRRTPGPRDPALAPEPCRRYAPRMTDSMRITILLASFQGERFIGAQLDSLARQDHRNWRLILSDDGSTDGTLEIVRRFAAAHPSRQIEIRQGPRRGATRNFLSMIELVEPGEALAFCDQDDLWLPDRLSRGVAALAVDGAAVAEGTLHVTRTTICDEALRALRPAPLYTRPPGFANALVQACTPANTMLVDPAGVARLRAARHGAIAADVISHDWWAYQMISGAGGRVIRDPARTVLYRQHRGNVMGRNDTPRAILARLGRLGAGDYGTWLRQNVAALQAARDLLTPGHAAMLDQFATAIDSPGPQAAARLARLGVYRQTRAGTAALLLAAAAGRLR</sequence>
<dbReference type="Proteomes" id="UP000218023">
    <property type="component" value="Unassembled WGS sequence"/>
</dbReference>
<dbReference type="Pfam" id="PF00535">
    <property type="entry name" value="Glycos_transf_2"/>
    <property type="match status" value="1"/>
</dbReference>
<evidence type="ECO:0000259" key="2">
    <source>
        <dbReference type="Pfam" id="PF00535"/>
    </source>
</evidence>
<dbReference type="SUPFAM" id="SSF53448">
    <property type="entry name" value="Nucleotide-diphospho-sugar transferases"/>
    <property type="match status" value="1"/>
</dbReference>
<organism evidence="3 4">
    <name type="scientific">Paracoccus salipaludis</name>
    <dbReference type="NCBI Taxonomy" id="2032623"/>
    <lineage>
        <taxon>Bacteria</taxon>
        <taxon>Pseudomonadati</taxon>
        <taxon>Pseudomonadota</taxon>
        <taxon>Alphaproteobacteria</taxon>
        <taxon>Rhodobacterales</taxon>
        <taxon>Paracoccaceae</taxon>
        <taxon>Paracoccus</taxon>
    </lineage>
</organism>
<dbReference type="GO" id="GO:0016758">
    <property type="term" value="F:hexosyltransferase activity"/>
    <property type="evidence" value="ECO:0007669"/>
    <property type="project" value="UniProtKB-ARBA"/>
</dbReference>
<feature type="region of interest" description="Disordered" evidence="1">
    <location>
        <begin position="1"/>
        <end position="38"/>
    </location>
</feature>
<dbReference type="OrthoDB" id="9802649at2"/>
<proteinExistence type="predicted"/>
<reference evidence="3 4" key="1">
    <citation type="submission" date="2017-09" db="EMBL/GenBank/DDBJ databases">
        <title>Paracoccus alkalisoli sp. nov., isolated from saline alkaline soil.</title>
        <authorList>
            <person name="Dong X."/>
            <person name="Zhang G."/>
        </authorList>
    </citation>
    <scope>NUCLEOTIDE SEQUENCE [LARGE SCALE GENOMIC DNA]</scope>
    <source>
        <strain evidence="3 4">WN007</strain>
    </source>
</reference>
<keyword evidence="4" id="KW-1185">Reference proteome</keyword>
<evidence type="ECO:0000256" key="1">
    <source>
        <dbReference type="SAM" id="MobiDB-lite"/>
    </source>
</evidence>
<accession>A0A2A2GPH3</accession>
<name>A0A2A2GPH3_9RHOB</name>
<dbReference type="AlphaFoldDB" id="A0A2A2GPH3"/>
<comment type="caution">
    <text evidence="3">The sequence shown here is derived from an EMBL/GenBank/DDBJ whole genome shotgun (WGS) entry which is preliminary data.</text>
</comment>